<accession>A0A3N4IMB4</accession>
<gene>
    <name evidence="3" type="ORF">BJ508DRAFT_120878</name>
</gene>
<evidence type="ECO:0000313" key="4">
    <source>
        <dbReference type="Proteomes" id="UP000275078"/>
    </source>
</evidence>
<keyword evidence="4" id="KW-1185">Reference proteome</keyword>
<dbReference type="Proteomes" id="UP000275078">
    <property type="component" value="Unassembled WGS sequence"/>
</dbReference>
<dbReference type="EMBL" id="ML119648">
    <property type="protein sequence ID" value="RPA86836.1"/>
    <property type="molecule type" value="Genomic_DNA"/>
</dbReference>
<dbReference type="AlphaFoldDB" id="A0A3N4IMB4"/>
<dbReference type="InterPro" id="IPR013899">
    <property type="entry name" value="DUF1771"/>
</dbReference>
<feature type="compositionally biased region" description="Basic and acidic residues" evidence="1">
    <location>
        <begin position="64"/>
        <end position="73"/>
    </location>
</feature>
<sequence length="219" mass="24221">MSFPLTERTISRPDPNDTAEEQEYDRLRGLARAAHGRRAELSKRSQAAYQSGDKAAAHELSQQSKKEQANADRYNREARDYIFRVNNAGRNMDEVDLHGLYVNEAVEIVRERLQAERSRGGKGLWVIVGRGNHSEGGVAKIKPAVEQFCREEGLDVEVDERNPGRVWIAIGGHHGGPGHGGSGGHGGHHGGHPEEDRGLLKRILVGIARKIKKQICTIM</sequence>
<feature type="domain" description="Smr" evidence="2">
    <location>
        <begin position="95"/>
        <end position="171"/>
    </location>
</feature>
<dbReference type="SUPFAM" id="SSF160443">
    <property type="entry name" value="SMR domain-like"/>
    <property type="match status" value="1"/>
</dbReference>
<dbReference type="Pfam" id="PF01713">
    <property type="entry name" value="Smr"/>
    <property type="match status" value="1"/>
</dbReference>
<evidence type="ECO:0000256" key="1">
    <source>
        <dbReference type="SAM" id="MobiDB-lite"/>
    </source>
</evidence>
<dbReference type="InterPro" id="IPR036063">
    <property type="entry name" value="Smr_dom_sf"/>
</dbReference>
<dbReference type="Pfam" id="PF08590">
    <property type="entry name" value="DUF1771"/>
    <property type="match status" value="1"/>
</dbReference>
<dbReference type="SMART" id="SM01162">
    <property type="entry name" value="DUF1771"/>
    <property type="match status" value="1"/>
</dbReference>
<dbReference type="OrthoDB" id="3231855at2759"/>
<dbReference type="PANTHER" id="PTHR47417">
    <property type="entry name" value="SMR DOMAIN-CONTAINING PROTEIN YPL199C"/>
    <property type="match status" value="1"/>
</dbReference>
<dbReference type="PANTHER" id="PTHR47417:SF1">
    <property type="entry name" value="SMR DOMAIN-CONTAINING PROTEIN YPL199C"/>
    <property type="match status" value="1"/>
</dbReference>
<name>A0A3N4IMB4_ASCIM</name>
<feature type="region of interest" description="Disordered" evidence="1">
    <location>
        <begin position="35"/>
        <end position="73"/>
    </location>
</feature>
<evidence type="ECO:0000313" key="3">
    <source>
        <dbReference type="EMBL" id="RPA86836.1"/>
    </source>
</evidence>
<feature type="region of interest" description="Disordered" evidence="1">
    <location>
        <begin position="1"/>
        <end position="23"/>
    </location>
</feature>
<proteinExistence type="predicted"/>
<dbReference type="InterPro" id="IPR002625">
    <property type="entry name" value="Smr_dom"/>
</dbReference>
<reference evidence="3 4" key="1">
    <citation type="journal article" date="2018" name="Nat. Ecol. Evol.">
        <title>Pezizomycetes genomes reveal the molecular basis of ectomycorrhizal truffle lifestyle.</title>
        <authorList>
            <person name="Murat C."/>
            <person name="Payen T."/>
            <person name="Noel B."/>
            <person name="Kuo A."/>
            <person name="Morin E."/>
            <person name="Chen J."/>
            <person name="Kohler A."/>
            <person name="Krizsan K."/>
            <person name="Balestrini R."/>
            <person name="Da Silva C."/>
            <person name="Montanini B."/>
            <person name="Hainaut M."/>
            <person name="Levati E."/>
            <person name="Barry K.W."/>
            <person name="Belfiori B."/>
            <person name="Cichocki N."/>
            <person name="Clum A."/>
            <person name="Dockter R.B."/>
            <person name="Fauchery L."/>
            <person name="Guy J."/>
            <person name="Iotti M."/>
            <person name="Le Tacon F."/>
            <person name="Lindquist E.A."/>
            <person name="Lipzen A."/>
            <person name="Malagnac F."/>
            <person name="Mello A."/>
            <person name="Molinier V."/>
            <person name="Miyauchi S."/>
            <person name="Poulain J."/>
            <person name="Riccioni C."/>
            <person name="Rubini A."/>
            <person name="Sitrit Y."/>
            <person name="Splivallo R."/>
            <person name="Traeger S."/>
            <person name="Wang M."/>
            <person name="Zifcakova L."/>
            <person name="Wipf D."/>
            <person name="Zambonelli A."/>
            <person name="Paolocci F."/>
            <person name="Nowrousian M."/>
            <person name="Ottonello S."/>
            <person name="Baldrian P."/>
            <person name="Spatafora J.W."/>
            <person name="Henrissat B."/>
            <person name="Nagy L.G."/>
            <person name="Aury J.M."/>
            <person name="Wincker P."/>
            <person name="Grigoriev I.V."/>
            <person name="Bonfante P."/>
            <person name="Martin F.M."/>
        </authorList>
    </citation>
    <scope>NUCLEOTIDE SEQUENCE [LARGE SCALE GENOMIC DNA]</scope>
    <source>
        <strain evidence="3 4">RN42</strain>
    </source>
</reference>
<feature type="compositionally biased region" description="Gly residues" evidence="1">
    <location>
        <begin position="173"/>
        <end position="185"/>
    </location>
</feature>
<feature type="region of interest" description="Disordered" evidence="1">
    <location>
        <begin position="173"/>
        <end position="195"/>
    </location>
</feature>
<dbReference type="PROSITE" id="PS50828">
    <property type="entry name" value="SMR"/>
    <property type="match status" value="1"/>
</dbReference>
<dbReference type="STRING" id="1160509.A0A3N4IMB4"/>
<evidence type="ECO:0000259" key="2">
    <source>
        <dbReference type="PROSITE" id="PS50828"/>
    </source>
</evidence>
<protein>
    <submittedName>
        <fullName evidence="3">DUF1771-domain-containing protein</fullName>
    </submittedName>
</protein>
<dbReference type="Gene3D" id="3.30.1370.110">
    <property type="match status" value="1"/>
</dbReference>
<dbReference type="SMART" id="SM00463">
    <property type="entry name" value="SMR"/>
    <property type="match status" value="1"/>
</dbReference>
<organism evidence="3 4">
    <name type="scientific">Ascobolus immersus RN42</name>
    <dbReference type="NCBI Taxonomy" id="1160509"/>
    <lineage>
        <taxon>Eukaryota</taxon>
        <taxon>Fungi</taxon>
        <taxon>Dikarya</taxon>
        <taxon>Ascomycota</taxon>
        <taxon>Pezizomycotina</taxon>
        <taxon>Pezizomycetes</taxon>
        <taxon>Pezizales</taxon>
        <taxon>Ascobolaceae</taxon>
        <taxon>Ascobolus</taxon>
    </lineage>
</organism>
<dbReference type="InterPro" id="IPR053020">
    <property type="entry name" value="Smr_domain_protein"/>
</dbReference>